<evidence type="ECO:0000313" key="7">
    <source>
        <dbReference type="Ensembl" id="ENSEEEP00000059315.1"/>
    </source>
</evidence>
<dbReference type="AlphaFoldDB" id="A0AAY5EQU8"/>
<protein>
    <recommendedName>
        <fullName evidence="6">Neurexin/syndecan/glycophorin C domain-containing protein</fullName>
    </recommendedName>
</protein>
<evidence type="ECO:0000256" key="3">
    <source>
        <dbReference type="ARBA" id="ARBA00022989"/>
    </source>
</evidence>
<evidence type="ECO:0000256" key="4">
    <source>
        <dbReference type="ARBA" id="ARBA00023136"/>
    </source>
</evidence>
<evidence type="ECO:0000256" key="2">
    <source>
        <dbReference type="ARBA" id="ARBA00022692"/>
    </source>
</evidence>
<dbReference type="GO" id="GO:0030863">
    <property type="term" value="C:cortical cytoskeleton"/>
    <property type="evidence" value="ECO:0007669"/>
    <property type="project" value="TreeGrafter"/>
</dbReference>
<evidence type="ECO:0000313" key="8">
    <source>
        <dbReference type="Proteomes" id="UP000314983"/>
    </source>
</evidence>
<feature type="domain" description="Neurexin/syndecan/glycophorin C" evidence="6">
    <location>
        <begin position="72"/>
        <end position="90"/>
    </location>
</feature>
<sequence>MLSLSIFPRKLPHILIGDNSAEMAHNGTFTGNRDDLDTYLNMHDSDDGYFSVIIGAVIAVVILVIVSLLVVILRYMYKHKGTYHTNESKGTELAESADAALRGDPGLCDTMDEGKREYFI</sequence>
<dbReference type="RefSeq" id="XP_026865836.2">
    <property type="nucleotide sequence ID" value="XM_027010035.2"/>
</dbReference>
<reference evidence="7" key="2">
    <citation type="submission" date="2025-08" db="UniProtKB">
        <authorList>
            <consortium name="Ensembl"/>
        </authorList>
    </citation>
    <scope>IDENTIFICATION</scope>
</reference>
<keyword evidence="3 5" id="KW-1133">Transmembrane helix</keyword>
<dbReference type="Proteomes" id="UP000314983">
    <property type="component" value="Chromosome 25"/>
</dbReference>
<reference evidence="7" key="3">
    <citation type="submission" date="2025-09" db="UniProtKB">
        <authorList>
            <consortium name="Ensembl"/>
        </authorList>
    </citation>
    <scope>IDENTIFICATION</scope>
</reference>
<gene>
    <name evidence="7" type="primary">GYPC</name>
</gene>
<organism evidence="7 8">
    <name type="scientific">Electrophorus electricus</name>
    <name type="common">Electric eel</name>
    <name type="synonym">Gymnotus electricus</name>
    <dbReference type="NCBI Taxonomy" id="8005"/>
    <lineage>
        <taxon>Eukaryota</taxon>
        <taxon>Metazoa</taxon>
        <taxon>Chordata</taxon>
        <taxon>Craniata</taxon>
        <taxon>Vertebrata</taxon>
        <taxon>Euteleostomi</taxon>
        <taxon>Actinopterygii</taxon>
        <taxon>Neopterygii</taxon>
        <taxon>Teleostei</taxon>
        <taxon>Ostariophysi</taxon>
        <taxon>Gymnotiformes</taxon>
        <taxon>Gymnotoidei</taxon>
        <taxon>Gymnotidae</taxon>
        <taxon>Electrophorus</taxon>
    </lineage>
</organism>
<reference evidence="7 8" key="1">
    <citation type="submission" date="2020-05" db="EMBL/GenBank/DDBJ databases">
        <title>Electrophorus electricus (electric eel) genome, fEleEle1, primary haplotype.</title>
        <authorList>
            <person name="Myers G."/>
            <person name="Meyer A."/>
            <person name="Fedrigo O."/>
            <person name="Formenti G."/>
            <person name="Rhie A."/>
            <person name="Tracey A."/>
            <person name="Sims Y."/>
            <person name="Jarvis E.D."/>
        </authorList>
    </citation>
    <scope>NUCLEOTIDE SEQUENCE [LARGE SCALE GENOMIC DNA]</scope>
</reference>
<dbReference type="InterPro" id="IPR003585">
    <property type="entry name" value="Neurexin-like"/>
</dbReference>
<keyword evidence="8" id="KW-1185">Reference proteome</keyword>
<dbReference type="GeneID" id="113577407"/>
<dbReference type="GeneTree" id="ENSGT00510000049102"/>
<comment type="subcellular location">
    <subcellularLocation>
        <location evidence="1">Membrane</location>
        <topology evidence="1">Single-pass membrane protein</topology>
    </subcellularLocation>
</comment>
<proteinExistence type="predicted"/>
<name>A0AAY5EQU8_ELEEL</name>
<accession>A0AAY5EQU8</accession>
<evidence type="ECO:0000256" key="5">
    <source>
        <dbReference type="SAM" id="Phobius"/>
    </source>
</evidence>
<dbReference type="GO" id="GO:0016020">
    <property type="term" value="C:membrane"/>
    <property type="evidence" value="ECO:0007669"/>
    <property type="project" value="UniProtKB-SubCell"/>
</dbReference>
<keyword evidence="4 5" id="KW-0472">Membrane</keyword>
<evidence type="ECO:0000259" key="6">
    <source>
        <dbReference type="SMART" id="SM00294"/>
    </source>
</evidence>
<dbReference type="PANTHER" id="PTHR47614:SF2">
    <property type="entry name" value="GLYCOPHORIN-C"/>
    <property type="match status" value="1"/>
</dbReference>
<dbReference type="Ensembl" id="ENSEEET00000055092.1">
    <property type="protein sequence ID" value="ENSEEEP00000059315.1"/>
    <property type="gene ID" value="ENSEEEG00000028953.1"/>
</dbReference>
<dbReference type="PANTHER" id="PTHR47614">
    <property type="entry name" value="GLYCOPHORIN-C"/>
    <property type="match status" value="1"/>
</dbReference>
<dbReference type="SMART" id="SM00294">
    <property type="entry name" value="4.1m"/>
    <property type="match status" value="1"/>
</dbReference>
<evidence type="ECO:0000256" key="1">
    <source>
        <dbReference type="ARBA" id="ARBA00004167"/>
    </source>
</evidence>
<dbReference type="InterPro" id="IPR042192">
    <property type="entry name" value="Glycophorin-C"/>
</dbReference>
<keyword evidence="2 5" id="KW-0812">Transmembrane</keyword>
<feature type="transmembrane region" description="Helical" evidence="5">
    <location>
        <begin position="49"/>
        <end position="73"/>
    </location>
</feature>